<dbReference type="Pfam" id="PF13361">
    <property type="entry name" value="UvrD_C"/>
    <property type="match status" value="1"/>
</dbReference>
<comment type="subunit">
    <text evidence="13">Heterodimer of AddA and AddB/RexB.</text>
</comment>
<dbReference type="PROSITE" id="PS51217">
    <property type="entry name" value="UVRD_HELICASE_CTER"/>
    <property type="match status" value="1"/>
</dbReference>
<keyword evidence="1 13" id="KW-0540">Nuclease</keyword>
<dbReference type="PROSITE" id="PS51198">
    <property type="entry name" value="UVRD_HELICASE_ATP_BIND"/>
    <property type="match status" value="1"/>
</dbReference>
<sequence>MDYTPDQQKAIQDRPSGNILVSASAGSGKTRVLVDRIINMVETQDVNIDQLLVVTFTNAAAKEMRERLQTALRQEFSKTTDPQKKRHLLAQIQKVAVADITTMDAYCQKLVSRYYYILGIDPNFRILSDDTEKALLKDQVWGNVREDLYGSDADGSFARLTENFSNDRSDEGLTKLVYRMDEFANVNEDPDDWLKKAAEFYEIGDDGLFASRLYQQQIKPELTDVLTRMEMDHRLMIEYAQRAELPKDEKVFTDQLKKIELLETQLTALSTWNDLRQALNQFEFTDLPRLSKASDDQKILHKQIGSLNSKMKDQFKALVANYFVRDEQENVSLMQAAQKRVQKLIDVLQDFRQAYRQTKSRRHLMEFIDIERAAYDILNADSDQARMIQERLRNQYVEIMVDEYQDNNRLQDAILNKIAKPTEGNRFMVGDVKQSIYRFRLADPTMFIEKQHAYANEHNDNELITLAENFRSARNIDRFTNLIFEQIMDQEVGNIDYDERAKLKFGAAYYPDDLKANVSLILYQTDSSAQNDNLDEQNQIEDSDTGQAEIIAQKIQKLVDDKQPIFDKRLGKNGGMRPVQYGDIAIISPTHNSEITLSDVFTQYGIPAEVSGAKSYFKTTEIQIMMSLLSIIDNPFQDIPLVAVLRSPIVGLDEDQLAYLRINHKTGNYYQAVLDFYRQYPTGKPSDYGQLIYQKVGTFLNQLDHFKDVAQQDGLVALIWDIYNQTGFLDYVGGMPAGYQRQTNLHALYDRAADYEANGFKGLFQFVLFIQRMQKRDDDLATTAPTTSDNMVHVMTIHGSKGLQFPIVFLNDLGKNFNQQDSKGNYILNDHLGVGISYLDTNTREVKEPLQKQAVIDIAKNASLSEEMRKLYVAMTRAEQQLYLVGKIKGKTVDEQALIAQWQSQTDTQSLLLPAASRNAAKSYLDWVGPAISRHPMTLNEFGDSQGFSQFDGDKTDFQVEFYDNDKIINHAGQKAVEKVAPEDWLKTVDQTKQSVDRPDLNKVAAVLNYQYPYLAATQTTAYQSVSEIKRLFDDPDNVQLGNYGMLDVDQVAKPGRYTQPDLASPKFISGNAKSQPAPTDIGTATHMVLQQIDLSTEPSEIGVSSVIDRLVKQGIILGNVAAKINIDGILNFYQSEVGKIVLANPMTTYREAPFSLLMRAKDVFANFKDDRDQRILIHGIMDGYVVTDEGAYLFDYKTDHLTPKTTVKTIVERYRGQIELYGLALGKILGRPVTHKYLYLISDGELITV</sequence>
<evidence type="ECO:0000313" key="18">
    <source>
        <dbReference type="Proteomes" id="UP000052013"/>
    </source>
</evidence>
<evidence type="ECO:0000256" key="3">
    <source>
        <dbReference type="ARBA" id="ARBA00022763"/>
    </source>
</evidence>
<comment type="function">
    <text evidence="13">The heterodimer acts as both an ATP-dependent DNA helicase and an ATP-dependent, dual-direction single-stranded exonuclease. Recognizes the chi site generating a DNA molecule suitable for the initiation of homologous recombination. The AddA nuclease domain is required for chi fragment generation; this subunit has the helicase and 3' -&gt; 5' nuclease activities.</text>
</comment>
<evidence type="ECO:0000256" key="14">
    <source>
        <dbReference type="PROSITE-ProRule" id="PRU00560"/>
    </source>
</evidence>
<reference evidence="17 18" key="1">
    <citation type="journal article" date="2015" name="Genome Announc.">
        <title>Expanding the biotechnology potential of lactobacilli through comparative genomics of 213 strains and associated genera.</title>
        <authorList>
            <person name="Sun Z."/>
            <person name="Harris H.M."/>
            <person name="McCann A."/>
            <person name="Guo C."/>
            <person name="Argimon S."/>
            <person name="Zhang W."/>
            <person name="Yang X."/>
            <person name="Jeffery I.B."/>
            <person name="Cooney J.C."/>
            <person name="Kagawa T.F."/>
            <person name="Liu W."/>
            <person name="Song Y."/>
            <person name="Salvetti E."/>
            <person name="Wrobel A."/>
            <person name="Rasinkangas P."/>
            <person name="Parkhill J."/>
            <person name="Rea M.C."/>
            <person name="O'Sullivan O."/>
            <person name="Ritari J."/>
            <person name="Douillard F.P."/>
            <person name="Paul Ross R."/>
            <person name="Yang R."/>
            <person name="Briner A.E."/>
            <person name="Felis G.E."/>
            <person name="de Vos W.M."/>
            <person name="Barrangou R."/>
            <person name="Klaenhammer T.R."/>
            <person name="Caufield P.W."/>
            <person name="Cui Y."/>
            <person name="Zhang H."/>
            <person name="O'Toole P.W."/>
        </authorList>
    </citation>
    <scope>NUCLEOTIDE SEQUENCE [LARGE SCALE GENOMIC DNA]</scope>
    <source>
        <strain evidence="17 18">DSM 14421</strain>
    </source>
</reference>
<protein>
    <recommendedName>
        <fullName evidence="13">ATP-dependent helicase/nuclease subunit A</fullName>
        <ecNumber evidence="13">3.1.-.-</ecNumber>
        <ecNumber evidence="13">5.6.2.4</ecNumber>
    </recommendedName>
    <alternativeName>
        <fullName evidence="13">ATP-dependent helicase/nuclease AddA</fullName>
    </alternativeName>
    <alternativeName>
        <fullName evidence="13">DNA 3'-5' helicase AddA</fullName>
    </alternativeName>
</protein>
<dbReference type="InterPro" id="IPR011604">
    <property type="entry name" value="PDDEXK-like_dom_sf"/>
</dbReference>
<dbReference type="InterPro" id="IPR014017">
    <property type="entry name" value="DNA_helicase_UvrD-like_C"/>
</dbReference>
<dbReference type="EMBL" id="AZEY01000080">
    <property type="protein sequence ID" value="KRL64789.1"/>
    <property type="molecule type" value="Genomic_DNA"/>
</dbReference>
<dbReference type="GO" id="GO:0005829">
    <property type="term" value="C:cytosol"/>
    <property type="evidence" value="ECO:0007669"/>
    <property type="project" value="TreeGrafter"/>
</dbReference>
<keyword evidence="9 13" id="KW-0234">DNA repair</keyword>
<evidence type="ECO:0000256" key="5">
    <source>
        <dbReference type="ARBA" id="ARBA00022806"/>
    </source>
</evidence>
<evidence type="ECO:0000313" key="17">
    <source>
        <dbReference type="EMBL" id="KRL64789.1"/>
    </source>
</evidence>
<organism evidence="17 18">
    <name type="scientific">Lentilactobacillus diolivorans DSM 14421</name>
    <dbReference type="NCBI Taxonomy" id="1423739"/>
    <lineage>
        <taxon>Bacteria</taxon>
        <taxon>Bacillati</taxon>
        <taxon>Bacillota</taxon>
        <taxon>Bacilli</taxon>
        <taxon>Lactobacillales</taxon>
        <taxon>Lactobacillaceae</taxon>
        <taxon>Lentilactobacillus</taxon>
    </lineage>
</organism>
<evidence type="ECO:0000256" key="8">
    <source>
        <dbReference type="ARBA" id="ARBA00023125"/>
    </source>
</evidence>
<comment type="cofactor">
    <cofactor evidence="13">
        <name>Mg(2+)</name>
        <dbReference type="ChEBI" id="CHEBI:18420"/>
    </cofactor>
</comment>
<keyword evidence="10 13" id="KW-0413">Isomerase</keyword>
<dbReference type="InterPro" id="IPR014016">
    <property type="entry name" value="UvrD-like_ATP-bd"/>
</dbReference>
<evidence type="ECO:0000256" key="11">
    <source>
        <dbReference type="ARBA" id="ARBA00034617"/>
    </source>
</evidence>
<comment type="catalytic activity">
    <reaction evidence="12 13">
        <text>ATP + H2O = ADP + phosphate + H(+)</text>
        <dbReference type="Rhea" id="RHEA:13065"/>
        <dbReference type="ChEBI" id="CHEBI:15377"/>
        <dbReference type="ChEBI" id="CHEBI:15378"/>
        <dbReference type="ChEBI" id="CHEBI:30616"/>
        <dbReference type="ChEBI" id="CHEBI:43474"/>
        <dbReference type="ChEBI" id="CHEBI:456216"/>
        <dbReference type="EC" id="5.6.2.4"/>
    </reaction>
</comment>
<feature type="binding site" evidence="14">
    <location>
        <begin position="23"/>
        <end position="30"/>
    </location>
    <ligand>
        <name>ATP</name>
        <dbReference type="ChEBI" id="CHEBI:30616"/>
    </ligand>
</feature>
<dbReference type="AlphaFoldDB" id="A0A0R1SF83"/>
<dbReference type="EC" id="5.6.2.4" evidence="13"/>
<dbReference type="Gene3D" id="3.40.50.300">
    <property type="entry name" value="P-loop containing nucleotide triphosphate hydrolases"/>
    <property type="match status" value="4"/>
</dbReference>
<evidence type="ECO:0000256" key="7">
    <source>
        <dbReference type="ARBA" id="ARBA00022840"/>
    </source>
</evidence>
<comment type="caution">
    <text evidence="17">The sequence shown here is derived from an EMBL/GenBank/DDBJ whole genome shotgun (WGS) entry which is preliminary data.</text>
</comment>
<evidence type="ECO:0000256" key="2">
    <source>
        <dbReference type="ARBA" id="ARBA00022741"/>
    </source>
</evidence>
<dbReference type="PANTHER" id="PTHR11070">
    <property type="entry name" value="UVRD / RECB / PCRA DNA HELICASE FAMILY MEMBER"/>
    <property type="match status" value="1"/>
</dbReference>
<keyword evidence="5 13" id="KW-0347">Helicase</keyword>
<evidence type="ECO:0000256" key="12">
    <source>
        <dbReference type="ARBA" id="ARBA00048988"/>
    </source>
</evidence>
<dbReference type="PANTHER" id="PTHR11070:SF48">
    <property type="entry name" value="ATP-DEPENDENT HELICASE_NUCLEASE SUBUNIT A"/>
    <property type="match status" value="1"/>
</dbReference>
<keyword evidence="8 13" id="KW-0238">DNA-binding</keyword>
<dbReference type="InterPro" id="IPR011335">
    <property type="entry name" value="Restrct_endonuc-II-like"/>
</dbReference>
<dbReference type="Proteomes" id="UP000052013">
    <property type="component" value="Unassembled WGS sequence"/>
</dbReference>
<dbReference type="GO" id="GO:0003690">
    <property type="term" value="F:double-stranded DNA binding"/>
    <property type="evidence" value="ECO:0007669"/>
    <property type="project" value="UniProtKB-UniRule"/>
</dbReference>
<dbReference type="PATRIC" id="fig|1423739.3.peg.882"/>
<evidence type="ECO:0000256" key="1">
    <source>
        <dbReference type="ARBA" id="ARBA00022722"/>
    </source>
</evidence>
<evidence type="ECO:0000256" key="13">
    <source>
        <dbReference type="HAMAP-Rule" id="MF_01451"/>
    </source>
</evidence>
<dbReference type="InterPro" id="IPR027417">
    <property type="entry name" value="P-loop_NTPase"/>
</dbReference>
<dbReference type="GO" id="GO:0008408">
    <property type="term" value="F:3'-5' exonuclease activity"/>
    <property type="evidence" value="ECO:0007669"/>
    <property type="project" value="UniProtKB-UniRule"/>
</dbReference>
<dbReference type="NCBIfam" id="TIGR02785">
    <property type="entry name" value="addA_Gpos"/>
    <property type="match status" value="1"/>
</dbReference>
<comment type="catalytic activity">
    <reaction evidence="11 13">
        <text>Couples ATP hydrolysis with the unwinding of duplex DNA by translocating in the 3'-5' direction.</text>
        <dbReference type="EC" id="5.6.2.4"/>
    </reaction>
</comment>
<dbReference type="GO" id="GO:0016887">
    <property type="term" value="F:ATP hydrolysis activity"/>
    <property type="evidence" value="ECO:0007669"/>
    <property type="project" value="RHEA"/>
</dbReference>
<keyword evidence="4 13" id="KW-0378">Hydrolase</keyword>
<dbReference type="HAMAP" id="MF_01451">
    <property type="entry name" value="AddA"/>
    <property type="match status" value="1"/>
</dbReference>
<feature type="domain" description="UvrD-like helicase ATP-binding" evidence="15">
    <location>
        <begin position="2"/>
        <end position="473"/>
    </location>
</feature>
<evidence type="ECO:0000256" key="6">
    <source>
        <dbReference type="ARBA" id="ARBA00022839"/>
    </source>
</evidence>
<dbReference type="EC" id="3.1.-.-" evidence="13"/>
<keyword evidence="6 13" id="KW-0269">Exonuclease</keyword>
<dbReference type="InterPro" id="IPR000212">
    <property type="entry name" value="DNA_helicase_UvrD/REP"/>
</dbReference>
<dbReference type="SUPFAM" id="SSF52540">
    <property type="entry name" value="P-loop containing nucleoside triphosphate hydrolases"/>
    <property type="match status" value="1"/>
</dbReference>
<keyword evidence="7 13" id="KW-0067">ATP-binding</keyword>
<evidence type="ECO:0000256" key="4">
    <source>
        <dbReference type="ARBA" id="ARBA00022801"/>
    </source>
</evidence>
<keyword evidence="3 13" id="KW-0227">DNA damage</keyword>
<keyword evidence="2 13" id="KW-0547">Nucleotide-binding</keyword>
<dbReference type="GO" id="GO:0005524">
    <property type="term" value="F:ATP binding"/>
    <property type="evidence" value="ECO:0007669"/>
    <property type="project" value="UniProtKB-UniRule"/>
</dbReference>
<proteinExistence type="inferred from homology"/>
<comment type="similarity">
    <text evidence="13">Belongs to the helicase family. AddA subfamily.</text>
</comment>
<dbReference type="SUPFAM" id="SSF52980">
    <property type="entry name" value="Restriction endonuclease-like"/>
    <property type="match status" value="1"/>
</dbReference>
<accession>A0A0R1SF83</accession>
<dbReference type="GO" id="GO:0000724">
    <property type="term" value="P:double-strand break repair via homologous recombination"/>
    <property type="evidence" value="ECO:0007669"/>
    <property type="project" value="UniProtKB-UniRule"/>
</dbReference>
<dbReference type="GO" id="GO:0033202">
    <property type="term" value="C:DNA helicase complex"/>
    <property type="evidence" value="ECO:0007669"/>
    <property type="project" value="TreeGrafter"/>
</dbReference>
<dbReference type="STRING" id="1423739.FC85_GL000843"/>
<gene>
    <name evidence="13" type="primary">addA</name>
    <name evidence="17" type="ORF">FC85_GL000843</name>
</gene>
<evidence type="ECO:0000259" key="16">
    <source>
        <dbReference type="PROSITE" id="PS51217"/>
    </source>
</evidence>
<dbReference type="RefSeq" id="WP_057865297.1">
    <property type="nucleotide sequence ID" value="NZ_AZEY01000080.1"/>
</dbReference>
<name>A0A0R1SF83_9LACO</name>
<dbReference type="GO" id="GO:0043138">
    <property type="term" value="F:3'-5' DNA helicase activity"/>
    <property type="evidence" value="ECO:0007669"/>
    <property type="project" value="UniProtKB-UniRule"/>
</dbReference>
<dbReference type="Gene3D" id="3.90.320.10">
    <property type="match status" value="1"/>
</dbReference>
<evidence type="ECO:0000256" key="9">
    <source>
        <dbReference type="ARBA" id="ARBA00023204"/>
    </source>
</evidence>
<evidence type="ECO:0000259" key="15">
    <source>
        <dbReference type="PROSITE" id="PS51198"/>
    </source>
</evidence>
<dbReference type="InterPro" id="IPR014152">
    <property type="entry name" value="AddA"/>
</dbReference>
<dbReference type="Pfam" id="PF00580">
    <property type="entry name" value="UvrD-helicase"/>
    <property type="match status" value="1"/>
</dbReference>
<feature type="domain" description="UvrD-like helicase C-terminal" evidence="16">
    <location>
        <begin position="504"/>
        <end position="802"/>
    </location>
</feature>
<evidence type="ECO:0000256" key="10">
    <source>
        <dbReference type="ARBA" id="ARBA00023235"/>
    </source>
</evidence>